<sequence>MHQDELDKEEKREQLRHRRLFVWGVIPSMAVLWCYAIYVAFSYSF</sequence>
<dbReference type="EMBL" id="FNBP01000019">
    <property type="protein sequence ID" value="SDH04160.1"/>
    <property type="molecule type" value="Genomic_DNA"/>
</dbReference>
<gene>
    <name evidence="2" type="ORF">SAMN04489759_11916</name>
</gene>
<organism evidence="2 3">
    <name type="scientific">Sulfitobacter delicatus</name>
    <dbReference type="NCBI Taxonomy" id="218672"/>
    <lineage>
        <taxon>Bacteria</taxon>
        <taxon>Pseudomonadati</taxon>
        <taxon>Pseudomonadota</taxon>
        <taxon>Alphaproteobacteria</taxon>
        <taxon>Rhodobacterales</taxon>
        <taxon>Roseobacteraceae</taxon>
        <taxon>Sulfitobacter</taxon>
    </lineage>
</organism>
<protein>
    <submittedName>
        <fullName evidence="2">Uncharacterized protein</fullName>
    </submittedName>
</protein>
<reference evidence="3" key="1">
    <citation type="submission" date="2016-10" db="EMBL/GenBank/DDBJ databases">
        <authorList>
            <person name="Varghese N."/>
            <person name="Submissions S."/>
        </authorList>
    </citation>
    <scope>NUCLEOTIDE SEQUENCE [LARGE SCALE GENOMIC DNA]</scope>
    <source>
        <strain evidence="3">DSM 16477</strain>
    </source>
</reference>
<evidence type="ECO:0000256" key="1">
    <source>
        <dbReference type="SAM" id="Phobius"/>
    </source>
</evidence>
<name>A0A1G7Z7R4_9RHOB</name>
<feature type="transmembrane region" description="Helical" evidence="1">
    <location>
        <begin position="20"/>
        <end position="41"/>
    </location>
</feature>
<keyword evidence="1" id="KW-1133">Transmembrane helix</keyword>
<keyword evidence="1" id="KW-0472">Membrane</keyword>
<dbReference type="Proteomes" id="UP000199399">
    <property type="component" value="Unassembled WGS sequence"/>
</dbReference>
<evidence type="ECO:0000313" key="2">
    <source>
        <dbReference type="EMBL" id="SDH04160.1"/>
    </source>
</evidence>
<keyword evidence="1" id="KW-0812">Transmembrane</keyword>
<dbReference type="AlphaFoldDB" id="A0A1G7Z7R4"/>
<proteinExistence type="predicted"/>
<keyword evidence="3" id="KW-1185">Reference proteome</keyword>
<accession>A0A1G7Z7R4</accession>
<evidence type="ECO:0000313" key="3">
    <source>
        <dbReference type="Proteomes" id="UP000199399"/>
    </source>
</evidence>